<evidence type="ECO:0000313" key="3">
    <source>
        <dbReference type="Proteomes" id="UP000321374"/>
    </source>
</evidence>
<sequence length="559" mass="62399">MVQKATNRLQGSRELTPLSNPQAARVVASPVSTYVAPAETQLGQLVGALSQVQPSLSRYLQVEDAKQEQAGKTDAQLGKEQESDSQAYVRGYSNIKGNNQAITDLEELQKHLETNYNPDTDDYDTTVKEWLKTKTEGVTDRNFLDGYAPVMDNALNKLKQTYATQRLNNIKDATNSEAMKMISTGMEQFANRGEPVPDTWINSTREFAAEHFKMSNTEFNELQFLAAKKLGDAGNFNIYEQFKRPRLDGTPGMYFIPKWKERIDAAEFASKQHFVTLTKQAETQAKANREKRQDEVLADIFTTALTGDFGTAMSKFKDTIKNSPGLFGAADVSEWTGKFQSLAKASAIEETEEQKVNATLLLAGIYEGRKGIKDVLQASTSGQVSYSQGRQLLDSVNSFNSANRAADAAERAARAAEVKKGNEVYDSMEYKAGKEYITNMLRTQPTVLDPTGEGMRAERQQQAEAILEFTQRSANTPKSDLPKLRDEIADRYLKRRAEASSAALEAFSGRIRYSNPSEAAKAYSRGDMTDEQLAVHYAYFKLLHQRKMQQEALKTKSKK</sequence>
<proteinExistence type="predicted"/>
<feature type="region of interest" description="Disordered" evidence="1">
    <location>
        <begin position="1"/>
        <end position="21"/>
    </location>
</feature>
<organism evidence="2 3">
    <name type="scientific">Methylophilus methylotrophus</name>
    <name type="common">Bacterium W3A1</name>
    <dbReference type="NCBI Taxonomy" id="17"/>
    <lineage>
        <taxon>Bacteria</taxon>
        <taxon>Pseudomonadati</taxon>
        <taxon>Pseudomonadota</taxon>
        <taxon>Betaproteobacteria</taxon>
        <taxon>Nitrosomonadales</taxon>
        <taxon>Methylophilaceae</taxon>
        <taxon>Methylophilus</taxon>
    </lineage>
</organism>
<comment type="caution">
    <text evidence="2">The sequence shown here is derived from an EMBL/GenBank/DDBJ whole genome shotgun (WGS) entry which is preliminary data.</text>
</comment>
<gene>
    <name evidence="2" type="ORF">E6Q51_04275</name>
</gene>
<reference evidence="2 3" key="1">
    <citation type="submission" date="2018-09" db="EMBL/GenBank/DDBJ databases">
        <title>Metagenome Assembled Genomes from an Advanced Water Purification Facility.</title>
        <authorList>
            <person name="Stamps B.W."/>
            <person name="Spear J.R."/>
        </authorList>
    </citation>
    <scope>NUCLEOTIDE SEQUENCE [LARGE SCALE GENOMIC DNA]</scope>
    <source>
        <strain evidence="2">Bin_42_2</strain>
    </source>
</reference>
<protein>
    <submittedName>
        <fullName evidence="2">Uncharacterized protein</fullName>
    </submittedName>
</protein>
<evidence type="ECO:0000256" key="1">
    <source>
        <dbReference type="SAM" id="MobiDB-lite"/>
    </source>
</evidence>
<dbReference type="AlphaFoldDB" id="A0A5C7WJZ1"/>
<accession>A0A5C7WJZ1</accession>
<dbReference type="Proteomes" id="UP000321374">
    <property type="component" value="Unassembled WGS sequence"/>
</dbReference>
<evidence type="ECO:0000313" key="2">
    <source>
        <dbReference type="EMBL" id="TXI37015.1"/>
    </source>
</evidence>
<name>A0A5C7WJZ1_METME</name>
<dbReference type="EMBL" id="SSGG01000070">
    <property type="protein sequence ID" value="TXI37015.1"/>
    <property type="molecule type" value="Genomic_DNA"/>
</dbReference>
<feature type="compositionally biased region" description="Polar residues" evidence="1">
    <location>
        <begin position="1"/>
        <end position="10"/>
    </location>
</feature>